<gene>
    <name evidence="3" type="ORF">IGS68_24975</name>
</gene>
<reference evidence="3" key="1">
    <citation type="submission" date="2021-02" db="EMBL/GenBank/DDBJ databases">
        <title>Skermanella TT6 skin isolate.</title>
        <authorList>
            <person name="Lee K."/>
            <person name="Ganzorig M."/>
        </authorList>
    </citation>
    <scope>NUCLEOTIDE SEQUENCE</scope>
    <source>
        <strain evidence="3">TT6</strain>
    </source>
</reference>
<name>A0ABX7B7Y2_9PROT</name>
<proteinExistence type="predicted"/>
<evidence type="ECO:0000256" key="1">
    <source>
        <dbReference type="SAM" id="MobiDB-lite"/>
    </source>
</evidence>
<dbReference type="InterPro" id="IPR011990">
    <property type="entry name" value="TPR-like_helical_dom_sf"/>
</dbReference>
<keyword evidence="2" id="KW-0812">Transmembrane</keyword>
<dbReference type="SUPFAM" id="SSF81901">
    <property type="entry name" value="HCP-like"/>
    <property type="match status" value="1"/>
</dbReference>
<organism evidence="3 4">
    <name type="scientific">Skermanella cutis</name>
    <dbReference type="NCBI Taxonomy" id="2775420"/>
    <lineage>
        <taxon>Bacteria</taxon>
        <taxon>Pseudomonadati</taxon>
        <taxon>Pseudomonadota</taxon>
        <taxon>Alphaproteobacteria</taxon>
        <taxon>Rhodospirillales</taxon>
        <taxon>Azospirillaceae</taxon>
        <taxon>Skermanella</taxon>
    </lineage>
</organism>
<dbReference type="SMART" id="SM00671">
    <property type="entry name" value="SEL1"/>
    <property type="match status" value="2"/>
</dbReference>
<dbReference type="InterPro" id="IPR006597">
    <property type="entry name" value="Sel1-like"/>
</dbReference>
<sequence>MATEVTQPPGSAPGAALISVSGRQDLDPESLRLAIAQPNGQKFLQQYGAGDAWGSTRTWLKPAGAELDGALLRIRVDERLTWNLQANVTYLLALADAGGEAPGEERLRWKAIRLPSEAPPRLAEPEPEPAMAAPEPEPLPDSKPTAPELKAPERQPEPAPQRSRWLVPALAAVVALIAAGGGAWWFLNREEPVPPVAESPAPPPEAPPAPAAPLTTATATAFLRTSPDPAGALTEAKRYMQEGSRDAVQGALLLFRRAADGGQPEAATAIGAMYDPETFSPERSAVPAPDAEKAQLWYEKAADADDAEGLYRLGRLFISGRVEGPGISPEAGVRTLQRAAQLGHPEAKAELEKLGQPQ</sequence>
<dbReference type="Gene3D" id="1.25.40.10">
    <property type="entry name" value="Tetratricopeptide repeat domain"/>
    <property type="match status" value="1"/>
</dbReference>
<accession>A0ABX7B7Y2</accession>
<dbReference type="EMBL" id="CP067420">
    <property type="protein sequence ID" value="QQP89206.1"/>
    <property type="molecule type" value="Genomic_DNA"/>
</dbReference>
<keyword evidence="2" id="KW-0472">Membrane</keyword>
<keyword evidence="2" id="KW-1133">Transmembrane helix</keyword>
<dbReference type="Proteomes" id="UP000595197">
    <property type="component" value="Chromosome"/>
</dbReference>
<dbReference type="RefSeq" id="WP_201075177.1">
    <property type="nucleotide sequence ID" value="NZ_CP067420.1"/>
</dbReference>
<evidence type="ECO:0000313" key="4">
    <source>
        <dbReference type="Proteomes" id="UP000595197"/>
    </source>
</evidence>
<evidence type="ECO:0000256" key="2">
    <source>
        <dbReference type="SAM" id="Phobius"/>
    </source>
</evidence>
<protein>
    <submittedName>
        <fullName evidence="3">SEL1-like repeat protein</fullName>
    </submittedName>
</protein>
<feature type="transmembrane region" description="Helical" evidence="2">
    <location>
        <begin position="165"/>
        <end position="187"/>
    </location>
</feature>
<keyword evidence="4" id="KW-1185">Reference proteome</keyword>
<feature type="region of interest" description="Disordered" evidence="1">
    <location>
        <begin position="117"/>
        <end position="162"/>
    </location>
</feature>
<evidence type="ECO:0000313" key="3">
    <source>
        <dbReference type="EMBL" id="QQP89206.1"/>
    </source>
</evidence>